<sequence length="155" mass="17672">MATLSYRKDDIFNSAAQVIVNPVNCKGHMGKGLALAFKQRYPDMFAVYQQECREGKLRIGQPSLYKASTPWILNFPTKDHWRDDSKVAYLEEGLRYVVDHYKALEIQSIAFPKLGAGLGNLSWNVVGPLMVTYLSLVDSDVFIYISEEDQEYLLK</sequence>
<dbReference type="CDD" id="cd02901">
    <property type="entry name" value="Macro_Poa1p-like"/>
    <property type="match status" value="1"/>
</dbReference>
<comment type="caution">
    <text evidence="3">The sequence shown here is derived from an EMBL/GenBank/DDBJ whole genome shotgun (WGS) entry which is preliminary data.</text>
</comment>
<gene>
    <name evidence="3" type="ORF">KTT_50710</name>
</gene>
<dbReference type="RefSeq" id="WP_126582702.1">
    <property type="nucleotide sequence ID" value="NZ_BIFR01000002.1"/>
</dbReference>
<dbReference type="OrthoDB" id="9780211at2"/>
<dbReference type="InterPro" id="IPR050892">
    <property type="entry name" value="ADP-ribose_metab_enzymes"/>
</dbReference>
<feature type="domain" description="Macro" evidence="2">
    <location>
        <begin position="1"/>
        <end position="155"/>
    </location>
</feature>
<dbReference type="PANTHER" id="PTHR12521:SF0">
    <property type="entry name" value="ADP-RIBOSE GLYCOHYDROLASE OARD1"/>
    <property type="match status" value="1"/>
</dbReference>
<evidence type="ECO:0000313" key="3">
    <source>
        <dbReference type="EMBL" id="GCE15212.1"/>
    </source>
</evidence>
<name>A0A402A7T4_9CHLR</name>
<dbReference type="GO" id="GO:0140291">
    <property type="term" value="P:peptidyl-glutamate ADP-deribosylation"/>
    <property type="evidence" value="ECO:0007669"/>
    <property type="project" value="TreeGrafter"/>
</dbReference>
<evidence type="ECO:0000313" key="4">
    <source>
        <dbReference type="Proteomes" id="UP000287352"/>
    </source>
</evidence>
<dbReference type="InterPro" id="IPR002589">
    <property type="entry name" value="Macro_dom"/>
</dbReference>
<dbReference type="EMBL" id="BIFR01000002">
    <property type="protein sequence ID" value="GCE15212.1"/>
    <property type="molecule type" value="Genomic_DNA"/>
</dbReference>
<keyword evidence="4" id="KW-1185">Reference proteome</keyword>
<evidence type="ECO:0000256" key="1">
    <source>
        <dbReference type="ARBA" id="ARBA00035885"/>
    </source>
</evidence>
<comment type="catalytic activity">
    <reaction evidence="1">
        <text>an N-(ADP-alpha-D-ribosyl)-thymidine in DNA + H2O = a thymidine in DNA + ADP-D-ribose</text>
        <dbReference type="Rhea" id="RHEA:71655"/>
        <dbReference type="Rhea" id="RHEA-COMP:13556"/>
        <dbReference type="Rhea" id="RHEA-COMP:18051"/>
        <dbReference type="ChEBI" id="CHEBI:15377"/>
        <dbReference type="ChEBI" id="CHEBI:57967"/>
        <dbReference type="ChEBI" id="CHEBI:137386"/>
        <dbReference type="ChEBI" id="CHEBI:191199"/>
    </reaction>
    <physiologicalReaction direction="left-to-right" evidence="1">
        <dbReference type="Rhea" id="RHEA:71656"/>
    </physiologicalReaction>
</comment>
<dbReference type="PROSITE" id="PS51154">
    <property type="entry name" value="MACRO"/>
    <property type="match status" value="1"/>
</dbReference>
<protein>
    <recommendedName>
        <fullName evidence="2">Macro domain-containing protein</fullName>
    </recommendedName>
</protein>
<organism evidence="3 4">
    <name type="scientific">Tengunoibacter tsumagoiensis</name>
    <dbReference type="NCBI Taxonomy" id="2014871"/>
    <lineage>
        <taxon>Bacteria</taxon>
        <taxon>Bacillati</taxon>
        <taxon>Chloroflexota</taxon>
        <taxon>Ktedonobacteria</taxon>
        <taxon>Ktedonobacterales</taxon>
        <taxon>Dictyobacteraceae</taxon>
        <taxon>Tengunoibacter</taxon>
    </lineage>
</organism>
<proteinExistence type="predicted"/>
<dbReference type="AlphaFoldDB" id="A0A402A7T4"/>
<evidence type="ECO:0000259" key="2">
    <source>
        <dbReference type="PROSITE" id="PS51154"/>
    </source>
</evidence>
<dbReference type="Gene3D" id="3.40.220.10">
    <property type="entry name" value="Leucine Aminopeptidase, subunit E, domain 1"/>
    <property type="match status" value="1"/>
</dbReference>
<reference evidence="4" key="1">
    <citation type="submission" date="2018-12" db="EMBL/GenBank/DDBJ databases">
        <title>Tengunoibacter tsumagoiensis gen. nov., sp. nov., Dictyobacter kobayashii sp. nov., D. alpinus sp. nov., and D. joshuensis sp. nov. and description of Dictyobacteraceae fam. nov. within the order Ktedonobacterales isolated from Tengu-no-mugimeshi.</title>
        <authorList>
            <person name="Wang C.M."/>
            <person name="Zheng Y."/>
            <person name="Sakai Y."/>
            <person name="Toyoda A."/>
            <person name="Minakuchi Y."/>
            <person name="Abe K."/>
            <person name="Yokota A."/>
            <person name="Yabe S."/>
        </authorList>
    </citation>
    <scope>NUCLEOTIDE SEQUENCE [LARGE SCALE GENOMIC DNA]</scope>
    <source>
        <strain evidence="4">Uno3</strain>
    </source>
</reference>
<dbReference type="Pfam" id="PF01661">
    <property type="entry name" value="Macro"/>
    <property type="match status" value="1"/>
</dbReference>
<dbReference type="PANTHER" id="PTHR12521">
    <property type="entry name" value="PROTEIN C6ORF130"/>
    <property type="match status" value="1"/>
</dbReference>
<dbReference type="SUPFAM" id="SSF52949">
    <property type="entry name" value="Macro domain-like"/>
    <property type="match status" value="1"/>
</dbReference>
<dbReference type="SMART" id="SM00506">
    <property type="entry name" value="A1pp"/>
    <property type="match status" value="1"/>
</dbReference>
<accession>A0A402A7T4</accession>
<dbReference type="Proteomes" id="UP000287352">
    <property type="component" value="Unassembled WGS sequence"/>
</dbReference>
<dbReference type="InterPro" id="IPR043472">
    <property type="entry name" value="Macro_dom-like"/>
</dbReference>